<evidence type="ECO:0000313" key="3">
    <source>
        <dbReference type="Proteomes" id="UP001157418"/>
    </source>
</evidence>
<sequence>MAKLEASFFFLLLCIAVIDLSQNAHMLVEFVALKRIIVEIVWIRVTVVVEHAYVFLRALLDTKMNALVIGIGKHTMANLNAHSP</sequence>
<evidence type="ECO:0000313" key="2">
    <source>
        <dbReference type="EMBL" id="CAH1431745.1"/>
    </source>
</evidence>
<reference evidence="2 3" key="1">
    <citation type="submission" date="2022-01" db="EMBL/GenBank/DDBJ databases">
        <authorList>
            <person name="Xiong W."/>
            <person name="Schranz E."/>
        </authorList>
    </citation>
    <scope>NUCLEOTIDE SEQUENCE [LARGE SCALE GENOMIC DNA]</scope>
</reference>
<organism evidence="2 3">
    <name type="scientific">Lactuca virosa</name>
    <dbReference type="NCBI Taxonomy" id="75947"/>
    <lineage>
        <taxon>Eukaryota</taxon>
        <taxon>Viridiplantae</taxon>
        <taxon>Streptophyta</taxon>
        <taxon>Embryophyta</taxon>
        <taxon>Tracheophyta</taxon>
        <taxon>Spermatophyta</taxon>
        <taxon>Magnoliopsida</taxon>
        <taxon>eudicotyledons</taxon>
        <taxon>Gunneridae</taxon>
        <taxon>Pentapetalae</taxon>
        <taxon>asterids</taxon>
        <taxon>campanulids</taxon>
        <taxon>Asterales</taxon>
        <taxon>Asteraceae</taxon>
        <taxon>Cichorioideae</taxon>
        <taxon>Cichorieae</taxon>
        <taxon>Lactucinae</taxon>
        <taxon>Lactuca</taxon>
    </lineage>
</organism>
<keyword evidence="3" id="KW-1185">Reference proteome</keyword>
<proteinExistence type="predicted"/>
<dbReference type="EMBL" id="CAKMRJ010003334">
    <property type="protein sequence ID" value="CAH1431745.1"/>
    <property type="molecule type" value="Genomic_DNA"/>
</dbReference>
<evidence type="ECO:0000256" key="1">
    <source>
        <dbReference type="SAM" id="SignalP"/>
    </source>
</evidence>
<dbReference type="Proteomes" id="UP001157418">
    <property type="component" value="Unassembled WGS sequence"/>
</dbReference>
<evidence type="ECO:0008006" key="4">
    <source>
        <dbReference type="Google" id="ProtNLM"/>
    </source>
</evidence>
<gene>
    <name evidence="2" type="ORF">LVIROSA_LOCUS18447</name>
</gene>
<feature type="signal peptide" evidence="1">
    <location>
        <begin position="1"/>
        <end position="23"/>
    </location>
</feature>
<keyword evidence="1" id="KW-0732">Signal</keyword>
<name>A0AAU9NAK2_9ASTR</name>
<feature type="chain" id="PRO_5043672858" description="Secreted protein" evidence="1">
    <location>
        <begin position="24"/>
        <end position="84"/>
    </location>
</feature>
<dbReference type="AlphaFoldDB" id="A0AAU9NAK2"/>
<protein>
    <recommendedName>
        <fullName evidence="4">Secreted protein</fullName>
    </recommendedName>
</protein>
<comment type="caution">
    <text evidence="2">The sequence shown here is derived from an EMBL/GenBank/DDBJ whole genome shotgun (WGS) entry which is preliminary data.</text>
</comment>
<accession>A0AAU9NAK2</accession>